<dbReference type="Proteomes" id="UP000430222">
    <property type="component" value="Unassembled WGS sequence"/>
</dbReference>
<protein>
    <recommendedName>
        <fullName evidence="2">GTP cyclohydrolase 1 type 2 homolog</fullName>
    </recommendedName>
</protein>
<organism evidence="5 6">
    <name type="scientific">Selenomonas montiformis</name>
    <dbReference type="NCBI Taxonomy" id="2652285"/>
    <lineage>
        <taxon>Bacteria</taxon>
        <taxon>Bacillati</taxon>
        <taxon>Bacillota</taxon>
        <taxon>Negativicutes</taxon>
        <taxon>Selenomonadales</taxon>
        <taxon>Selenomonadaceae</taxon>
        <taxon>Selenomonas</taxon>
    </lineage>
</organism>
<reference evidence="5 6" key="1">
    <citation type="submission" date="2019-08" db="EMBL/GenBank/DDBJ databases">
        <title>In-depth cultivation of the pig gut microbiome towards novel bacterial diversity and tailored functional studies.</title>
        <authorList>
            <person name="Wylensek D."/>
            <person name="Hitch T.C.A."/>
            <person name="Clavel T."/>
        </authorList>
    </citation>
    <scope>NUCLEOTIDE SEQUENCE [LARGE SCALE GENOMIC DNA]</scope>
    <source>
        <strain evidence="6">WCA-380-WT-3B3</strain>
    </source>
</reference>
<dbReference type="PANTHER" id="PTHR13799:SF14">
    <property type="entry name" value="GTP CYCLOHYDROLASE 1 TYPE 2 HOMOLOG"/>
    <property type="match status" value="1"/>
</dbReference>
<dbReference type="Pfam" id="PF01784">
    <property type="entry name" value="DUF34_NIF3"/>
    <property type="match status" value="1"/>
</dbReference>
<name>A0A6I2UXT8_9FIRM</name>
<dbReference type="SUPFAM" id="SSF102705">
    <property type="entry name" value="NIF3 (NGG1p interacting factor 3)-like"/>
    <property type="match status" value="1"/>
</dbReference>
<evidence type="ECO:0000256" key="2">
    <source>
        <dbReference type="ARBA" id="ARBA00022112"/>
    </source>
</evidence>
<feature type="binding site" evidence="4">
    <location>
        <position position="65"/>
    </location>
    <ligand>
        <name>a divalent metal cation</name>
        <dbReference type="ChEBI" id="CHEBI:60240"/>
        <label>1</label>
    </ligand>
</feature>
<feature type="binding site" evidence="4">
    <location>
        <position position="232"/>
    </location>
    <ligand>
        <name>a divalent metal cation</name>
        <dbReference type="ChEBI" id="CHEBI:60240"/>
        <label>1</label>
    </ligand>
</feature>
<sequence>MVKCRAVMEALERIAPSYLAEDWDNPGLLVGSPGGEIRRILVSLDVSDAVVQQAVYEGADMIVAHHPLLFKPIKSIRTDEPLGHRLQLLLRQNIAVAAAHTNLDIARGGVNDVLAAAIGLSSISNFVITRQNEPGDEESLGRIGLLPQPMTIRAFAAQVRDALPVEYVRLVQAGDRPVRKVALCSGSGADFIGRAAAMGADAYVTGDVRYHDAQHAAELGLHVIDAGHFGTEYPVVAALAERLRGAFRPGQVEVISDCAAKDFFSLV</sequence>
<dbReference type="PANTHER" id="PTHR13799">
    <property type="entry name" value="NGG1 INTERACTING FACTOR 3"/>
    <property type="match status" value="1"/>
</dbReference>
<dbReference type="GO" id="GO:0005737">
    <property type="term" value="C:cytoplasm"/>
    <property type="evidence" value="ECO:0007669"/>
    <property type="project" value="TreeGrafter"/>
</dbReference>
<proteinExistence type="inferred from homology"/>
<dbReference type="Gene3D" id="3.40.1390.30">
    <property type="entry name" value="NIF3 (NGG1p interacting factor 3)-like"/>
    <property type="match status" value="2"/>
</dbReference>
<keyword evidence="3 4" id="KW-0479">Metal-binding</keyword>
<feature type="binding site" evidence="4">
    <location>
        <position position="228"/>
    </location>
    <ligand>
        <name>a divalent metal cation</name>
        <dbReference type="ChEBI" id="CHEBI:60240"/>
        <label>1</label>
    </ligand>
</feature>
<dbReference type="RefSeq" id="WP_154620698.1">
    <property type="nucleotide sequence ID" value="NZ_VUNL01000006.1"/>
</dbReference>
<dbReference type="InterPro" id="IPR002678">
    <property type="entry name" value="DUF34/NIF3"/>
</dbReference>
<evidence type="ECO:0000256" key="3">
    <source>
        <dbReference type="ARBA" id="ARBA00022723"/>
    </source>
</evidence>
<dbReference type="FunFam" id="3.40.1390.30:FF:000001">
    <property type="entry name" value="GTP cyclohydrolase 1 type 2"/>
    <property type="match status" value="1"/>
</dbReference>
<evidence type="ECO:0000313" key="5">
    <source>
        <dbReference type="EMBL" id="MSV24940.1"/>
    </source>
</evidence>
<dbReference type="AlphaFoldDB" id="A0A6I2UXT8"/>
<dbReference type="NCBIfam" id="TIGR00486">
    <property type="entry name" value="YbgI_SA1388"/>
    <property type="match status" value="1"/>
</dbReference>
<evidence type="ECO:0000313" key="6">
    <source>
        <dbReference type="Proteomes" id="UP000430222"/>
    </source>
</evidence>
<feature type="binding site" evidence="4">
    <location>
        <position position="104"/>
    </location>
    <ligand>
        <name>a divalent metal cation</name>
        <dbReference type="ChEBI" id="CHEBI:60240"/>
        <label>1</label>
    </ligand>
</feature>
<accession>A0A6I2UXT8</accession>
<keyword evidence="6" id="KW-1185">Reference proteome</keyword>
<dbReference type="InterPro" id="IPR036069">
    <property type="entry name" value="DUF34/NIF3_sf"/>
</dbReference>
<evidence type="ECO:0000256" key="4">
    <source>
        <dbReference type="PIRSR" id="PIRSR602678-1"/>
    </source>
</evidence>
<dbReference type="EMBL" id="VUNL01000006">
    <property type="protein sequence ID" value="MSV24940.1"/>
    <property type="molecule type" value="Genomic_DNA"/>
</dbReference>
<comment type="similarity">
    <text evidence="1">Belongs to the GTP cyclohydrolase I type 2/NIF3 family.</text>
</comment>
<evidence type="ECO:0000256" key="1">
    <source>
        <dbReference type="ARBA" id="ARBA00006964"/>
    </source>
</evidence>
<feature type="binding site" evidence="4">
    <location>
        <position position="66"/>
    </location>
    <ligand>
        <name>a divalent metal cation</name>
        <dbReference type="ChEBI" id="CHEBI:60240"/>
        <label>1</label>
    </ligand>
</feature>
<gene>
    <name evidence="5" type="ORF">FYJ78_07040</name>
</gene>
<comment type="caution">
    <text evidence="5">The sequence shown here is derived from an EMBL/GenBank/DDBJ whole genome shotgun (WGS) entry which is preliminary data.</text>
</comment>
<dbReference type="GO" id="GO:0046872">
    <property type="term" value="F:metal ion binding"/>
    <property type="evidence" value="ECO:0007669"/>
    <property type="project" value="UniProtKB-KW"/>
</dbReference>